<keyword evidence="4" id="KW-1185">Reference proteome</keyword>
<keyword evidence="1" id="KW-1133">Transmembrane helix</keyword>
<dbReference type="Proteomes" id="UP000002255">
    <property type="component" value="Chromosome"/>
</dbReference>
<feature type="transmembrane region" description="Helical" evidence="1">
    <location>
        <begin position="80"/>
        <end position="107"/>
    </location>
</feature>
<dbReference type="HOGENOM" id="CLU_1365786_0_0_11"/>
<proteinExistence type="predicted"/>
<keyword evidence="1" id="KW-0472">Membrane</keyword>
<feature type="domain" description="DUF4190" evidence="2">
    <location>
        <begin position="40"/>
        <end position="98"/>
    </location>
</feature>
<organism evidence="3 4">
    <name type="scientific">Xylanimonas cellulosilytica (strain DSM 15894 / JCM 12276 / CECT 5975 / KCTC 9989 / LMG 20990 / NBRC 107835 / XIL07)</name>
    <dbReference type="NCBI Taxonomy" id="446471"/>
    <lineage>
        <taxon>Bacteria</taxon>
        <taxon>Bacillati</taxon>
        <taxon>Actinomycetota</taxon>
        <taxon>Actinomycetes</taxon>
        <taxon>Micrococcales</taxon>
        <taxon>Promicromonosporaceae</taxon>
        <taxon>Xylanimonas</taxon>
    </lineage>
</organism>
<accession>D1BXQ9</accession>
<name>D1BXQ9_XYLCX</name>
<reference evidence="3 4" key="2">
    <citation type="journal article" date="2010" name="Stand. Genomic Sci.">
        <title>Complete genome sequence of Xylanimonas cellulosilytica type strain (XIL07).</title>
        <authorList>
            <person name="Foster B."/>
            <person name="Pukall R."/>
            <person name="Abt B."/>
            <person name="Nolan M."/>
            <person name="Glavina Del Rio T."/>
            <person name="Chen F."/>
            <person name="Lucas S."/>
            <person name="Tice H."/>
            <person name="Pitluck S."/>
            <person name="Cheng J.-F."/>
            <person name="Chertkov O."/>
            <person name="Brettin T."/>
            <person name="Han C."/>
            <person name="Detter J.C."/>
            <person name="Bruce D."/>
            <person name="Goodwin L."/>
            <person name="Ivanova N."/>
            <person name="Mavromatis K."/>
            <person name="Pati A."/>
            <person name="Mikhailova N."/>
            <person name="Chen A."/>
            <person name="Palaniappan K."/>
            <person name="Land M."/>
            <person name="Hauser L."/>
            <person name="Chang Y.-J."/>
            <person name="Jeffries C.D."/>
            <person name="Chain P."/>
            <person name="Rohde M."/>
            <person name="Goeker M."/>
            <person name="Bristow J."/>
            <person name="Eisen J.A."/>
            <person name="Markowitz V."/>
            <person name="Hugenholtz P."/>
            <person name="Kyrpides N.C."/>
            <person name="Klenk H.-P."/>
            <person name="Lapidus A."/>
        </authorList>
    </citation>
    <scope>NUCLEOTIDE SEQUENCE [LARGE SCALE GENOMIC DNA]</scope>
    <source>
        <strain evidence="4">DSM 15894 / CECT 5975 / LMG 20990 / XIL07</strain>
    </source>
</reference>
<evidence type="ECO:0000259" key="2">
    <source>
        <dbReference type="Pfam" id="PF13828"/>
    </source>
</evidence>
<gene>
    <name evidence="3" type="ordered locus">Xcel_2686</name>
</gene>
<protein>
    <recommendedName>
        <fullName evidence="2">DUF4190 domain-containing protein</fullName>
    </recommendedName>
</protein>
<evidence type="ECO:0000313" key="4">
    <source>
        <dbReference type="Proteomes" id="UP000002255"/>
    </source>
</evidence>
<sequence>MSHSAVLEPSQPPTRELPAVPRHAAAGTHTPAPDRTDGPSVASFVTALVGLVVPLLCLVAILLGAIGVGRASRRGTRGRGLAKAGITLGVLQLGLTVVVGIVLYLAWDAYGDDLRGGLHGVARVSEQYAGLSATVDRFADGDLGAAWDLARDLGPSGLATLASDAGELRDLASSCRDGDPSACTALLDRLPEGITPPPGG</sequence>
<dbReference type="RefSeq" id="WP_012879442.1">
    <property type="nucleotide sequence ID" value="NC_013530.1"/>
</dbReference>
<dbReference type="InterPro" id="IPR025241">
    <property type="entry name" value="DUF4190"/>
</dbReference>
<dbReference type="KEGG" id="xce:Xcel_2686"/>
<dbReference type="Pfam" id="PF13828">
    <property type="entry name" value="DUF4190"/>
    <property type="match status" value="1"/>
</dbReference>
<evidence type="ECO:0000256" key="1">
    <source>
        <dbReference type="SAM" id="Phobius"/>
    </source>
</evidence>
<dbReference type="EMBL" id="CP001821">
    <property type="protein sequence ID" value="ACZ31700.1"/>
    <property type="molecule type" value="Genomic_DNA"/>
</dbReference>
<keyword evidence="1" id="KW-0812">Transmembrane</keyword>
<feature type="transmembrane region" description="Helical" evidence="1">
    <location>
        <begin position="41"/>
        <end position="68"/>
    </location>
</feature>
<evidence type="ECO:0000313" key="3">
    <source>
        <dbReference type="EMBL" id="ACZ31700.1"/>
    </source>
</evidence>
<reference evidence="4" key="1">
    <citation type="submission" date="2009-11" db="EMBL/GenBank/DDBJ databases">
        <title>The complete chromosome of Xylanimonas cellulosilytica DSM 15894.</title>
        <authorList>
            <consortium name="US DOE Joint Genome Institute (JGI-PGF)"/>
            <person name="Lucas S."/>
            <person name="Copeland A."/>
            <person name="Lapidus A."/>
            <person name="Glavina del Rio T."/>
            <person name="Dalin E."/>
            <person name="Tice H."/>
            <person name="Bruce D."/>
            <person name="Goodwin L."/>
            <person name="Pitluck S."/>
            <person name="Kyrpides N."/>
            <person name="Mavromatis K."/>
            <person name="Ivanova N."/>
            <person name="Mikhailova N."/>
            <person name="Foster B."/>
            <person name="Clum A."/>
            <person name="Brettin T."/>
            <person name="Detter J.C."/>
            <person name="Han C."/>
            <person name="Larimer F."/>
            <person name="Land M."/>
            <person name="Hauser L."/>
            <person name="Markowitz V."/>
            <person name="Cheng J.F."/>
            <person name="Hugenholtz P."/>
            <person name="Woyke T."/>
            <person name="Wu D."/>
            <person name="Gehrich-Schroeter G."/>
            <person name="Schneider S."/>
            <person name="Pukall S.R."/>
            <person name="Klenk H.P."/>
            <person name="Eisen J.A."/>
        </authorList>
    </citation>
    <scope>NUCLEOTIDE SEQUENCE [LARGE SCALE GENOMIC DNA]</scope>
    <source>
        <strain evidence="4">DSM 15894 / CECT 5975 / LMG 20990 / XIL07</strain>
    </source>
</reference>
<dbReference type="AlphaFoldDB" id="D1BXQ9"/>